<comment type="similarity">
    <text evidence="4 14">Belongs to the cytochrome P450 family.</text>
</comment>
<keyword evidence="17" id="KW-1185">Reference proteome</keyword>
<dbReference type="GO" id="GO:0020037">
    <property type="term" value="F:heme binding"/>
    <property type="evidence" value="ECO:0007669"/>
    <property type="project" value="InterPro"/>
</dbReference>
<evidence type="ECO:0000256" key="1">
    <source>
        <dbReference type="ARBA" id="ARBA00001971"/>
    </source>
</evidence>
<dbReference type="STRING" id="93625.A0A409WME3"/>
<organism evidence="16 17">
    <name type="scientific">Psilocybe cyanescens</name>
    <dbReference type="NCBI Taxonomy" id="93625"/>
    <lineage>
        <taxon>Eukaryota</taxon>
        <taxon>Fungi</taxon>
        <taxon>Dikarya</taxon>
        <taxon>Basidiomycota</taxon>
        <taxon>Agaricomycotina</taxon>
        <taxon>Agaricomycetes</taxon>
        <taxon>Agaricomycetidae</taxon>
        <taxon>Agaricales</taxon>
        <taxon>Agaricineae</taxon>
        <taxon>Strophariaceae</taxon>
        <taxon>Psilocybe</taxon>
    </lineage>
</organism>
<keyword evidence="7 13" id="KW-0479">Metal-binding</keyword>
<dbReference type="InterPro" id="IPR001128">
    <property type="entry name" value="Cyt_P450"/>
</dbReference>
<keyword evidence="8" id="KW-1133">Transmembrane helix</keyword>
<evidence type="ECO:0000256" key="10">
    <source>
        <dbReference type="ARBA" id="ARBA00023004"/>
    </source>
</evidence>
<evidence type="ECO:0008006" key="18">
    <source>
        <dbReference type="Google" id="ProtNLM"/>
    </source>
</evidence>
<proteinExistence type="inferred from homology"/>
<dbReference type="InterPro" id="IPR036396">
    <property type="entry name" value="Cyt_P450_sf"/>
</dbReference>
<dbReference type="Gene3D" id="1.10.630.10">
    <property type="entry name" value="Cytochrome P450"/>
    <property type="match status" value="1"/>
</dbReference>
<gene>
    <name evidence="16" type="ORF">CVT25_003216</name>
</gene>
<evidence type="ECO:0000313" key="16">
    <source>
        <dbReference type="EMBL" id="PPQ79631.1"/>
    </source>
</evidence>
<keyword evidence="10 13" id="KW-0408">Iron</keyword>
<dbReference type="GO" id="GO:0005506">
    <property type="term" value="F:iron ion binding"/>
    <property type="evidence" value="ECO:0007669"/>
    <property type="project" value="InterPro"/>
</dbReference>
<evidence type="ECO:0000313" key="17">
    <source>
        <dbReference type="Proteomes" id="UP000283269"/>
    </source>
</evidence>
<comment type="subcellular location">
    <subcellularLocation>
        <location evidence="2">Membrane</location>
    </subcellularLocation>
</comment>
<dbReference type="PROSITE" id="PS00086">
    <property type="entry name" value="CYTOCHROME_P450"/>
    <property type="match status" value="1"/>
</dbReference>
<dbReference type="InterPro" id="IPR002401">
    <property type="entry name" value="Cyt_P450_E_grp-I"/>
</dbReference>
<evidence type="ECO:0000256" key="15">
    <source>
        <dbReference type="SAM" id="SignalP"/>
    </source>
</evidence>
<dbReference type="PRINTS" id="PR00385">
    <property type="entry name" value="P450"/>
</dbReference>
<keyword evidence="11 14" id="KW-0503">Monooxygenase</keyword>
<evidence type="ECO:0000256" key="12">
    <source>
        <dbReference type="ARBA" id="ARBA00023136"/>
    </source>
</evidence>
<dbReference type="Pfam" id="PF00067">
    <property type="entry name" value="p450"/>
    <property type="match status" value="1"/>
</dbReference>
<feature type="binding site" description="axial binding residue" evidence="13">
    <location>
        <position position="449"/>
    </location>
    <ligand>
        <name>heme</name>
        <dbReference type="ChEBI" id="CHEBI:30413"/>
    </ligand>
    <ligandPart>
        <name>Fe</name>
        <dbReference type="ChEBI" id="CHEBI:18248"/>
    </ligandPart>
</feature>
<dbReference type="InParanoid" id="A0A409WME3"/>
<keyword evidence="12" id="KW-0472">Membrane</keyword>
<dbReference type="GO" id="GO:0016705">
    <property type="term" value="F:oxidoreductase activity, acting on paired donors, with incorporation or reduction of molecular oxygen"/>
    <property type="evidence" value="ECO:0007669"/>
    <property type="project" value="InterPro"/>
</dbReference>
<dbReference type="InterPro" id="IPR050121">
    <property type="entry name" value="Cytochrome_P450_monoxygenase"/>
</dbReference>
<dbReference type="GO" id="GO:0004497">
    <property type="term" value="F:monooxygenase activity"/>
    <property type="evidence" value="ECO:0007669"/>
    <property type="project" value="UniProtKB-KW"/>
</dbReference>
<dbReference type="SUPFAM" id="SSF48264">
    <property type="entry name" value="Cytochrome P450"/>
    <property type="match status" value="1"/>
</dbReference>
<evidence type="ECO:0000256" key="3">
    <source>
        <dbReference type="ARBA" id="ARBA00004721"/>
    </source>
</evidence>
<evidence type="ECO:0000256" key="4">
    <source>
        <dbReference type="ARBA" id="ARBA00010617"/>
    </source>
</evidence>
<evidence type="ECO:0000256" key="6">
    <source>
        <dbReference type="ARBA" id="ARBA00022692"/>
    </source>
</evidence>
<comment type="cofactor">
    <cofactor evidence="1 13">
        <name>heme</name>
        <dbReference type="ChEBI" id="CHEBI:30413"/>
    </cofactor>
</comment>
<dbReference type="PANTHER" id="PTHR24305">
    <property type="entry name" value="CYTOCHROME P450"/>
    <property type="match status" value="1"/>
</dbReference>
<dbReference type="EMBL" id="NHYD01003369">
    <property type="protein sequence ID" value="PPQ79631.1"/>
    <property type="molecule type" value="Genomic_DNA"/>
</dbReference>
<comment type="pathway">
    <text evidence="3">Secondary metabolite biosynthesis; terpenoid biosynthesis.</text>
</comment>
<evidence type="ECO:0000256" key="14">
    <source>
        <dbReference type="RuleBase" id="RU000461"/>
    </source>
</evidence>
<evidence type="ECO:0000256" key="13">
    <source>
        <dbReference type="PIRSR" id="PIRSR602401-1"/>
    </source>
</evidence>
<dbReference type="OrthoDB" id="1470350at2759"/>
<sequence length="532" mass="61492">MHGTLLLALSFVIIYATRKFLAFREAVRLIQDHPGPRLVLSPLIGTFLPKIKYFTAGSNHAYEDRHEKFAAAGWDIYVTEVTNSRARFPKPVHHYGVLSFYGDNIVASEGEQWKKYRKICKLIEFWAFDLFELIPISRSALVWDETVDVVRGLCDDHWEGRKVIEVDNFVDISLSVRPDIINSTPDAYILFSGFGKKISWKDDAEPPAGHLMTFKESMRIVTADIMFKIACPGWMMSLTKRLRRARLAFKELRSYMVEMIEERQKSQKTEHHDLFTGLLRENDHAVDFSTLTEDELIGNVYVFLVAGHEVSTGHTLAFTFALLALYPDEQEKLLEQIRSVIPEGHDPKYRDMNLLTYATAVMYESMRMYPVLNHIPKTSIEDTTLVATNSNGDKITVPVPKGTDINILAAGLHYNPRYWEDPHSFRPARFLKDWPRDAFFPFSAGARACLGKKYVVHKFMEYQYISSPYFNVIFRFFETEAVATLAMLVSRYKITIKEEPQFAGETFEQRKTRVMACERFLTTVYDTFFRGF</sequence>
<evidence type="ECO:0000256" key="7">
    <source>
        <dbReference type="ARBA" id="ARBA00022723"/>
    </source>
</evidence>
<dbReference type="Proteomes" id="UP000283269">
    <property type="component" value="Unassembled WGS sequence"/>
</dbReference>
<protein>
    <recommendedName>
        <fullName evidence="18">Cytochrome P450</fullName>
    </recommendedName>
</protein>
<dbReference type="GO" id="GO:0016020">
    <property type="term" value="C:membrane"/>
    <property type="evidence" value="ECO:0007669"/>
    <property type="project" value="UniProtKB-SubCell"/>
</dbReference>
<dbReference type="PANTHER" id="PTHR24305:SF166">
    <property type="entry name" value="CYTOCHROME P450 12A4, MITOCHONDRIAL-RELATED"/>
    <property type="match status" value="1"/>
</dbReference>
<evidence type="ECO:0000256" key="5">
    <source>
        <dbReference type="ARBA" id="ARBA00022617"/>
    </source>
</evidence>
<evidence type="ECO:0000256" key="11">
    <source>
        <dbReference type="ARBA" id="ARBA00023033"/>
    </source>
</evidence>
<feature type="chain" id="PRO_5019268668" description="Cytochrome P450" evidence="15">
    <location>
        <begin position="23"/>
        <end position="532"/>
    </location>
</feature>
<evidence type="ECO:0000256" key="8">
    <source>
        <dbReference type="ARBA" id="ARBA00022989"/>
    </source>
</evidence>
<keyword evidence="5 13" id="KW-0349">Heme</keyword>
<accession>A0A409WME3</accession>
<name>A0A409WME3_PSICY</name>
<evidence type="ECO:0000256" key="9">
    <source>
        <dbReference type="ARBA" id="ARBA00023002"/>
    </source>
</evidence>
<evidence type="ECO:0000256" key="2">
    <source>
        <dbReference type="ARBA" id="ARBA00004370"/>
    </source>
</evidence>
<reference evidence="16 17" key="1">
    <citation type="journal article" date="2018" name="Evol. Lett.">
        <title>Horizontal gene cluster transfer increased hallucinogenic mushroom diversity.</title>
        <authorList>
            <person name="Reynolds H.T."/>
            <person name="Vijayakumar V."/>
            <person name="Gluck-Thaler E."/>
            <person name="Korotkin H.B."/>
            <person name="Matheny P.B."/>
            <person name="Slot J.C."/>
        </authorList>
    </citation>
    <scope>NUCLEOTIDE SEQUENCE [LARGE SCALE GENOMIC DNA]</scope>
    <source>
        <strain evidence="16 17">2631</strain>
    </source>
</reference>
<dbReference type="PRINTS" id="PR00463">
    <property type="entry name" value="EP450I"/>
</dbReference>
<feature type="signal peptide" evidence="15">
    <location>
        <begin position="1"/>
        <end position="22"/>
    </location>
</feature>
<dbReference type="InterPro" id="IPR017972">
    <property type="entry name" value="Cyt_P450_CS"/>
</dbReference>
<dbReference type="AlphaFoldDB" id="A0A409WME3"/>
<keyword evidence="15" id="KW-0732">Signal</keyword>
<keyword evidence="9 14" id="KW-0560">Oxidoreductase</keyword>
<keyword evidence="6" id="KW-0812">Transmembrane</keyword>
<comment type="caution">
    <text evidence="16">The sequence shown here is derived from an EMBL/GenBank/DDBJ whole genome shotgun (WGS) entry which is preliminary data.</text>
</comment>